<evidence type="ECO:0000256" key="1">
    <source>
        <dbReference type="ARBA" id="ARBA00023002"/>
    </source>
</evidence>
<keyword evidence="3" id="KW-1185">Reference proteome</keyword>
<comment type="caution">
    <text evidence="2">The sequence shown here is derived from an EMBL/GenBank/DDBJ whole genome shotgun (WGS) entry which is preliminary data.</text>
</comment>
<proteinExistence type="predicted"/>
<evidence type="ECO:0000313" key="3">
    <source>
        <dbReference type="Proteomes" id="UP000003374"/>
    </source>
</evidence>
<keyword evidence="1" id="KW-0560">Oxidoreductase</keyword>
<gene>
    <name evidence="2" type="ORF">NB231_13446</name>
</gene>
<dbReference type="SUPFAM" id="SSF51730">
    <property type="entry name" value="FAD-linked oxidoreductase"/>
    <property type="match status" value="1"/>
</dbReference>
<dbReference type="STRING" id="314278.NB231_13446"/>
<dbReference type="OrthoDB" id="4367389at2"/>
<evidence type="ECO:0000313" key="2">
    <source>
        <dbReference type="EMBL" id="EAR21402.1"/>
    </source>
</evidence>
<name>A4BSE2_9GAMM</name>
<organism evidence="2 3">
    <name type="scientific">Nitrococcus mobilis Nb-231</name>
    <dbReference type="NCBI Taxonomy" id="314278"/>
    <lineage>
        <taxon>Bacteria</taxon>
        <taxon>Pseudomonadati</taxon>
        <taxon>Pseudomonadota</taxon>
        <taxon>Gammaproteobacteria</taxon>
        <taxon>Chromatiales</taxon>
        <taxon>Ectothiorhodospiraceae</taxon>
        <taxon>Nitrococcus</taxon>
    </lineage>
</organism>
<dbReference type="eggNOG" id="COG0685">
    <property type="taxonomic scope" value="Bacteria"/>
</dbReference>
<dbReference type="EMBL" id="AAOF01000009">
    <property type="protein sequence ID" value="EAR21402.1"/>
    <property type="molecule type" value="Genomic_DNA"/>
</dbReference>
<dbReference type="AlphaFoldDB" id="A4BSE2"/>
<dbReference type="UniPathway" id="UPA00193"/>
<dbReference type="HOGENOM" id="CLU_838956_0_0_6"/>
<dbReference type="Gene3D" id="3.20.20.220">
    <property type="match status" value="1"/>
</dbReference>
<dbReference type="GO" id="GO:0016491">
    <property type="term" value="F:oxidoreductase activity"/>
    <property type="evidence" value="ECO:0007669"/>
    <property type="project" value="UniProtKB-KW"/>
</dbReference>
<dbReference type="GO" id="GO:0035999">
    <property type="term" value="P:tetrahydrofolate interconversion"/>
    <property type="evidence" value="ECO:0007669"/>
    <property type="project" value="UniProtKB-UniPathway"/>
</dbReference>
<protein>
    <submittedName>
        <fullName evidence="2">Putative orphan protein</fullName>
    </submittedName>
</protein>
<sequence length="331" mass="37643">MDNQDDKTKGGLVSLPKTVTDRSVPIYLEAVPPLLREGAAGIDAVLEKIDAIHGAVELDGVNIPEIRQESSKSKKGERLKPFESRLEPRELAKRIQEDFGLDCIINRVVVHLARERQAEWFRQAWEEYGIRRFVLVGGEKSGECYPGPSVPESNELVHRVIDDCELRVGNICIPTRAQEAQRMARKLATGADFFTTQIVYHAREFTRLLDDLQASALPSRAPPTLLLTLCPVQSQRNIRFLHWLGVSLSAELEAWLARDPERVAERSLQHLERMWIEIHRHWRAHHDRFPIGISLAPIGRIPPMTTVQLARNLISMTDRAMIRRAGTERTL</sequence>
<reference evidence="2 3" key="1">
    <citation type="submission" date="2006-02" db="EMBL/GenBank/DDBJ databases">
        <authorList>
            <person name="Waterbury J."/>
            <person name="Ferriera S."/>
            <person name="Johnson J."/>
            <person name="Kravitz S."/>
            <person name="Halpern A."/>
            <person name="Remington K."/>
            <person name="Beeson K."/>
            <person name="Tran B."/>
            <person name="Rogers Y.-H."/>
            <person name="Friedman R."/>
            <person name="Venter J.C."/>
        </authorList>
    </citation>
    <scope>NUCLEOTIDE SEQUENCE [LARGE SCALE GENOMIC DNA]</scope>
    <source>
        <strain evidence="2 3">Nb-231</strain>
    </source>
</reference>
<dbReference type="Proteomes" id="UP000003374">
    <property type="component" value="Unassembled WGS sequence"/>
</dbReference>
<dbReference type="InterPro" id="IPR029041">
    <property type="entry name" value="FAD-linked_oxidoreductase-like"/>
</dbReference>
<accession>A4BSE2</accession>